<proteinExistence type="predicted"/>
<dbReference type="InParanoid" id="A0A1X7SGU9"/>
<feature type="transmembrane region" description="Helical" evidence="1">
    <location>
        <begin position="156"/>
        <end position="178"/>
    </location>
</feature>
<feature type="transmembrane region" description="Helical" evidence="1">
    <location>
        <begin position="105"/>
        <end position="124"/>
    </location>
</feature>
<keyword evidence="1" id="KW-0472">Membrane</keyword>
<dbReference type="EnsemblMetazoa" id="Aqu2.1.01299_001">
    <property type="protein sequence ID" value="Aqu2.1.01299_001"/>
    <property type="gene ID" value="Aqu2.1.01299"/>
</dbReference>
<evidence type="ECO:0008006" key="3">
    <source>
        <dbReference type="Google" id="ProtNLM"/>
    </source>
</evidence>
<dbReference type="AlphaFoldDB" id="A0A1X7SGU9"/>
<name>A0A1X7SGU9_AMPQE</name>
<organism evidence="2">
    <name type="scientific">Amphimedon queenslandica</name>
    <name type="common">Sponge</name>
    <dbReference type="NCBI Taxonomy" id="400682"/>
    <lineage>
        <taxon>Eukaryota</taxon>
        <taxon>Metazoa</taxon>
        <taxon>Porifera</taxon>
        <taxon>Demospongiae</taxon>
        <taxon>Heteroscleromorpha</taxon>
        <taxon>Haplosclerida</taxon>
        <taxon>Niphatidae</taxon>
        <taxon>Amphimedon</taxon>
    </lineage>
</organism>
<evidence type="ECO:0000256" key="1">
    <source>
        <dbReference type="SAM" id="Phobius"/>
    </source>
</evidence>
<feature type="transmembrane region" description="Helical" evidence="1">
    <location>
        <begin position="79"/>
        <end position="99"/>
    </location>
</feature>
<keyword evidence="1" id="KW-1133">Transmembrane helix</keyword>
<keyword evidence="1" id="KW-0812">Transmembrane</keyword>
<accession>A0A1X7SGU9</accession>
<evidence type="ECO:0000313" key="2">
    <source>
        <dbReference type="EnsemblMetazoa" id="Aqu2.1.01299_001"/>
    </source>
</evidence>
<protein>
    <recommendedName>
        <fullName evidence="3">DUF4203 domain-containing protein</fullName>
    </recommendedName>
</protein>
<sequence length="206" mass="22964">RGKLFFLTIVVALVLLITNFRKCATSYYLFTVYILITTTIAILLEEYLLAASFIAGSNGGFAVLILFEMYIKFTGMKYLDHVCTSVGITGVFLIILFAYSFYFTQFMPIFLGATIGAAGTVLILSGDDLSCTCFAFVIGVMIGVVTGAIFEPIGNIMFIFIIILPAVTIMCGLLLYLYKFKRVKRLKLVFDLPIRFPKEVELDHLT</sequence>
<feature type="transmembrane region" description="Helical" evidence="1">
    <location>
        <begin position="131"/>
        <end position="150"/>
    </location>
</feature>
<feature type="transmembrane region" description="Helical" evidence="1">
    <location>
        <begin position="47"/>
        <end position="67"/>
    </location>
</feature>
<reference evidence="2" key="1">
    <citation type="submission" date="2017-05" db="UniProtKB">
        <authorList>
            <consortium name="EnsemblMetazoa"/>
        </authorList>
    </citation>
    <scope>IDENTIFICATION</scope>
</reference>